<feature type="transmembrane region" description="Helical" evidence="1">
    <location>
        <begin position="83"/>
        <end position="110"/>
    </location>
</feature>
<keyword evidence="1" id="KW-0812">Transmembrane</keyword>
<evidence type="ECO:0000313" key="3">
    <source>
        <dbReference type="EMBL" id="QSQ20686.1"/>
    </source>
</evidence>
<keyword evidence="1" id="KW-0472">Membrane</keyword>
<keyword evidence="1" id="KW-1133">Transmembrane helix</keyword>
<feature type="domain" description="YdbS-like PH" evidence="2">
    <location>
        <begin position="103"/>
        <end position="193"/>
    </location>
</feature>
<dbReference type="RefSeq" id="WP_206722266.1">
    <property type="nucleotide sequence ID" value="NZ_CP071090.1"/>
</dbReference>
<dbReference type="Pfam" id="PF03703">
    <property type="entry name" value="bPH_2"/>
    <property type="match status" value="1"/>
</dbReference>
<protein>
    <submittedName>
        <fullName evidence="3">PH domain-containing protein</fullName>
    </submittedName>
</protein>
<proteinExistence type="predicted"/>
<dbReference type="PANTHER" id="PTHR34473">
    <property type="entry name" value="UPF0699 TRANSMEMBRANE PROTEIN YDBS"/>
    <property type="match status" value="1"/>
</dbReference>
<dbReference type="PANTHER" id="PTHR34473:SF2">
    <property type="entry name" value="UPF0699 TRANSMEMBRANE PROTEIN YDBT"/>
    <property type="match status" value="1"/>
</dbReference>
<evidence type="ECO:0000313" key="4">
    <source>
        <dbReference type="Proteomes" id="UP000662747"/>
    </source>
</evidence>
<name>A0ABX7NTG4_9BACT</name>
<dbReference type="EMBL" id="CP071090">
    <property type="protein sequence ID" value="QSQ20686.1"/>
    <property type="molecule type" value="Genomic_DNA"/>
</dbReference>
<dbReference type="InterPro" id="IPR005182">
    <property type="entry name" value="YdbS-like_PH"/>
</dbReference>
<keyword evidence="4" id="KW-1185">Reference proteome</keyword>
<sequence>MAELAPAWLLRLLRVPPPPRIPEGNARVFRAAIAYRNYRLFLWAVRQAGLVAGLFAGALFLAAVVQHINHPLSYVIGYVLEAFAVLGFLAQLPVGFLVARIDYAFCWYILSDRSLRLREGLVSIQEKTMTFANIQQVSIQQNPLQRVFGISDVKVETAGGGSGGKSSGKAGQGERMHEAYFRGMPHPEEIRDVILARVRMHRDSGLGEPQHVAALPSAASPAALDAAKELLTEMRALRQALPSRREQ</sequence>
<evidence type="ECO:0000256" key="1">
    <source>
        <dbReference type="SAM" id="Phobius"/>
    </source>
</evidence>
<reference evidence="3 4" key="1">
    <citation type="submission" date="2021-02" db="EMBL/GenBank/DDBJ databases">
        <title>De Novo genome assembly of isolated myxobacteria.</title>
        <authorList>
            <person name="Stevens D.C."/>
        </authorList>
    </citation>
    <scope>NUCLEOTIDE SEQUENCE [LARGE SCALE GENOMIC DNA]</scope>
    <source>
        <strain evidence="4">SCPEA02</strain>
    </source>
</reference>
<gene>
    <name evidence="3" type="ORF">JY651_36445</name>
</gene>
<feature type="transmembrane region" description="Helical" evidence="1">
    <location>
        <begin position="40"/>
        <end position="63"/>
    </location>
</feature>
<organism evidence="3 4">
    <name type="scientific">Pyxidicoccus parkwayensis</name>
    <dbReference type="NCBI Taxonomy" id="2813578"/>
    <lineage>
        <taxon>Bacteria</taxon>
        <taxon>Pseudomonadati</taxon>
        <taxon>Myxococcota</taxon>
        <taxon>Myxococcia</taxon>
        <taxon>Myxococcales</taxon>
        <taxon>Cystobacterineae</taxon>
        <taxon>Myxococcaceae</taxon>
        <taxon>Pyxidicoccus</taxon>
    </lineage>
</organism>
<evidence type="ECO:0000259" key="2">
    <source>
        <dbReference type="Pfam" id="PF03703"/>
    </source>
</evidence>
<accession>A0ABX7NTG4</accession>
<dbReference type="Proteomes" id="UP000662747">
    <property type="component" value="Chromosome"/>
</dbReference>